<evidence type="ECO:0000313" key="4">
    <source>
        <dbReference type="EMBL" id="MEA5404239.1"/>
    </source>
</evidence>
<sequence length="143" mass="16227">MILISESKPTDLPALRTLFLQERINTFTWLNTSLFSIADFDIETAGEYILVAKEDNKIVGFITVWAEDNFIHHLFIDEKHQNQGVGTVLIKAVIDKFGLPIKLKCLSNNTKAVEFYQRKGFEEKGKGATDNGTFILFELNKSV</sequence>
<dbReference type="PANTHER" id="PTHR43800:SF1">
    <property type="entry name" value="PEPTIDYL-LYSINE N-ACETYLTRANSFERASE YJAB"/>
    <property type="match status" value="1"/>
</dbReference>
<evidence type="ECO:0000256" key="2">
    <source>
        <dbReference type="ARBA" id="ARBA00023315"/>
    </source>
</evidence>
<dbReference type="InterPro" id="IPR000182">
    <property type="entry name" value="GNAT_dom"/>
</dbReference>
<dbReference type="InterPro" id="IPR016181">
    <property type="entry name" value="Acyl_CoA_acyltransferase"/>
</dbReference>
<dbReference type="Pfam" id="PF13673">
    <property type="entry name" value="Acetyltransf_10"/>
    <property type="match status" value="1"/>
</dbReference>
<reference evidence="4 5" key="1">
    <citation type="submission" date="2023-12" db="EMBL/GenBank/DDBJ databases">
        <title>Novel species of the genus Arcicella isolated from rivers.</title>
        <authorList>
            <person name="Lu H."/>
        </authorList>
    </citation>
    <scope>NUCLEOTIDE SEQUENCE [LARGE SCALE GENOMIC DNA]</scope>
    <source>
        <strain evidence="4 5">DC2W</strain>
    </source>
</reference>
<name>A0ABU5S6Z1_9BACT</name>
<dbReference type="PROSITE" id="PS51186">
    <property type="entry name" value="GNAT"/>
    <property type="match status" value="1"/>
</dbReference>
<dbReference type="Proteomes" id="UP001303899">
    <property type="component" value="Unassembled WGS sequence"/>
</dbReference>
<comment type="caution">
    <text evidence="4">The sequence shown here is derived from an EMBL/GenBank/DDBJ whole genome shotgun (WGS) entry which is preliminary data.</text>
</comment>
<gene>
    <name evidence="4" type="ORF">VB776_15010</name>
</gene>
<dbReference type="EMBL" id="JAYGIL010000019">
    <property type="protein sequence ID" value="MEA5404239.1"/>
    <property type="molecule type" value="Genomic_DNA"/>
</dbReference>
<keyword evidence="5" id="KW-1185">Reference proteome</keyword>
<dbReference type="CDD" id="cd04301">
    <property type="entry name" value="NAT_SF"/>
    <property type="match status" value="1"/>
</dbReference>
<dbReference type="PANTHER" id="PTHR43800">
    <property type="entry name" value="PEPTIDYL-LYSINE N-ACETYLTRANSFERASE YJAB"/>
    <property type="match status" value="1"/>
</dbReference>
<feature type="domain" description="N-acetyltransferase" evidence="3">
    <location>
        <begin position="2"/>
        <end position="142"/>
    </location>
</feature>
<dbReference type="SUPFAM" id="SSF55729">
    <property type="entry name" value="Acyl-CoA N-acyltransferases (Nat)"/>
    <property type="match status" value="1"/>
</dbReference>
<dbReference type="Gene3D" id="3.40.630.30">
    <property type="match status" value="1"/>
</dbReference>
<dbReference type="RefSeq" id="WP_323697550.1">
    <property type="nucleotide sequence ID" value="NZ_JAYGIL010000019.1"/>
</dbReference>
<evidence type="ECO:0000259" key="3">
    <source>
        <dbReference type="PROSITE" id="PS51186"/>
    </source>
</evidence>
<evidence type="ECO:0000256" key="1">
    <source>
        <dbReference type="ARBA" id="ARBA00022679"/>
    </source>
</evidence>
<protein>
    <submittedName>
        <fullName evidence="4">GNAT family N-acetyltransferase</fullName>
    </submittedName>
</protein>
<organism evidence="4 5">
    <name type="scientific">Arcicella gelida</name>
    <dbReference type="NCBI Taxonomy" id="2984195"/>
    <lineage>
        <taxon>Bacteria</taxon>
        <taxon>Pseudomonadati</taxon>
        <taxon>Bacteroidota</taxon>
        <taxon>Cytophagia</taxon>
        <taxon>Cytophagales</taxon>
        <taxon>Flectobacillaceae</taxon>
        <taxon>Arcicella</taxon>
    </lineage>
</organism>
<accession>A0ABU5S6Z1</accession>
<keyword evidence="1" id="KW-0808">Transferase</keyword>
<keyword evidence="2" id="KW-0012">Acyltransferase</keyword>
<proteinExistence type="predicted"/>
<evidence type="ECO:0000313" key="5">
    <source>
        <dbReference type="Proteomes" id="UP001303899"/>
    </source>
</evidence>